<organism evidence="2 3">
    <name type="scientific">Acetivibrio ethanolgignens</name>
    <dbReference type="NCBI Taxonomy" id="290052"/>
    <lineage>
        <taxon>Bacteria</taxon>
        <taxon>Bacillati</taxon>
        <taxon>Bacillota</taxon>
        <taxon>Clostridia</taxon>
        <taxon>Eubacteriales</taxon>
        <taxon>Oscillospiraceae</taxon>
        <taxon>Acetivibrio</taxon>
    </lineage>
</organism>
<gene>
    <name evidence="2" type="ORF">ASU35_08310</name>
</gene>
<evidence type="ECO:0000313" key="3">
    <source>
        <dbReference type="Proteomes" id="UP000054874"/>
    </source>
</evidence>
<dbReference type="Proteomes" id="UP000054874">
    <property type="component" value="Unassembled WGS sequence"/>
</dbReference>
<dbReference type="InterPro" id="IPR007492">
    <property type="entry name" value="LytTR_DNA-bd_dom"/>
</dbReference>
<dbReference type="OrthoDB" id="1655100at2"/>
<reference evidence="2 3" key="1">
    <citation type="submission" date="2015-11" db="EMBL/GenBank/DDBJ databases">
        <title>Butyribacter intestini gen. nov., sp. nov., a butyric acid-producing bacterium of the family Lachnospiraceae isolated from the human faeces.</title>
        <authorList>
            <person name="Zou Y."/>
            <person name="Xue W."/>
            <person name="Luo G."/>
            <person name="Lv M."/>
        </authorList>
    </citation>
    <scope>NUCLEOTIDE SEQUENCE [LARGE SCALE GENOMIC DNA]</scope>
    <source>
        <strain evidence="2 3">ACET-33324</strain>
    </source>
</reference>
<evidence type="ECO:0000313" key="2">
    <source>
        <dbReference type="EMBL" id="KSV59743.1"/>
    </source>
</evidence>
<dbReference type="GO" id="GO:0003677">
    <property type="term" value="F:DNA binding"/>
    <property type="evidence" value="ECO:0007669"/>
    <property type="project" value="InterPro"/>
</dbReference>
<comment type="caution">
    <text evidence="2">The sequence shown here is derived from an EMBL/GenBank/DDBJ whole genome shotgun (WGS) entry which is preliminary data.</text>
</comment>
<dbReference type="Gene3D" id="3.30.450.20">
    <property type="entry name" value="PAS domain"/>
    <property type="match status" value="1"/>
</dbReference>
<name>A0A0V8QGQ0_9FIRM</name>
<sequence length="233" mass="27123">MPDLERFFKRHHLEIEDILYIYRRDRKSVICSESGEEASSAIPMHELLAFLPEGEFISISRNAIVHRDKILNISHDGVYTMADGKTFQGRTRYLSTHRRLRREMNFDAPLPRENSLPPLTFYEKCSILDDMPVAYCIIELVFDEGGHGVDFVFRYCNKHMEVVEGIPVEEMLNRSFYEVFKNGDRKWLVSYADVALNGSKRTLYDYSPEISKNLTIYCYQPQPGFCACVLVPE</sequence>
<dbReference type="Gene3D" id="2.40.50.1020">
    <property type="entry name" value="LytTr DNA-binding domain"/>
    <property type="match status" value="1"/>
</dbReference>
<evidence type="ECO:0000259" key="1">
    <source>
        <dbReference type="SMART" id="SM00850"/>
    </source>
</evidence>
<dbReference type="SUPFAM" id="SSF55785">
    <property type="entry name" value="PYP-like sensor domain (PAS domain)"/>
    <property type="match status" value="1"/>
</dbReference>
<accession>A0A0V8QGQ0</accession>
<dbReference type="EMBL" id="LNAM01000101">
    <property type="protein sequence ID" value="KSV59743.1"/>
    <property type="molecule type" value="Genomic_DNA"/>
</dbReference>
<dbReference type="AlphaFoldDB" id="A0A0V8QGQ0"/>
<protein>
    <recommendedName>
        <fullName evidence="1">HTH LytTR-type domain-containing protein</fullName>
    </recommendedName>
</protein>
<keyword evidence="3" id="KW-1185">Reference proteome</keyword>
<proteinExistence type="predicted"/>
<dbReference type="Pfam" id="PF04397">
    <property type="entry name" value="LytTR"/>
    <property type="match status" value="1"/>
</dbReference>
<feature type="domain" description="HTH LytTR-type" evidence="1">
    <location>
        <begin position="8"/>
        <end position="105"/>
    </location>
</feature>
<dbReference type="STRING" id="290052.ASU35_08310"/>
<dbReference type="InterPro" id="IPR035965">
    <property type="entry name" value="PAS-like_dom_sf"/>
</dbReference>
<dbReference type="SMART" id="SM00850">
    <property type="entry name" value="LytTR"/>
    <property type="match status" value="1"/>
</dbReference>
<dbReference type="RefSeq" id="WP_058352071.1">
    <property type="nucleotide sequence ID" value="NZ_CABMMD010000101.1"/>
</dbReference>